<protein>
    <submittedName>
        <fullName evidence="3">Nucleotide-diphospho-sugar transferase domain-containing protein</fullName>
    </submittedName>
</protein>
<dbReference type="Gene3D" id="3.90.550.10">
    <property type="entry name" value="Spore Coat Polysaccharide Biosynthesis Protein SpsA, Chain A"/>
    <property type="match status" value="1"/>
</dbReference>
<dbReference type="WBParaSite" id="Minc3s02311g29388">
    <property type="protein sequence ID" value="Minc3s02311g29388"/>
    <property type="gene ID" value="Minc3s02311g29388"/>
</dbReference>
<dbReference type="Proteomes" id="UP000887563">
    <property type="component" value="Unplaced"/>
</dbReference>
<evidence type="ECO:0000313" key="3">
    <source>
        <dbReference type="WBParaSite" id="Minc3s02311g29388"/>
    </source>
</evidence>
<accession>A0A914MW42</accession>
<evidence type="ECO:0000313" key="2">
    <source>
        <dbReference type="Proteomes" id="UP000887563"/>
    </source>
</evidence>
<name>A0A914MW42_MELIC</name>
<dbReference type="PANTHER" id="PTHR31562">
    <property type="entry name" value="PROTEIN CBG18972"/>
    <property type="match status" value="1"/>
</dbReference>
<keyword evidence="1" id="KW-0812">Transmembrane</keyword>
<dbReference type="AlphaFoldDB" id="A0A914MW42"/>
<dbReference type="InterPro" id="IPR004988">
    <property type="entry name" value="DUF273"/>
</dbReference>
<dbReference type="Pfam" id="PF03314">
    <property type="entry name" value="DUF273"/>
    <property type="match status" value="1"/>
</dbReference>
<evidence type="ECO:0000256" key="1">
    <source>
        <dbReference type="SAM" id="Phobius"/>
    </source>
</evidence>
<dbReference type="PANTHER" id="PTHR31562:SF2">
    <property type="entry name" value="NUCLEOTIDE-DIPHOSPHO-SUGAR TRANSFERASE"/>
    <property type="match status" value="1"/>
</dbReference>
<feature type="transmembrane region" description="Helical" evidence="1">
    <location>
        <begin position="20"/>
        <end position="37"/>
    </location>
</feature>
<keyword evidence="2" id="KW-1185">Reference proteome</keyword>
<sequence>MFLFYLIKRPQLLIKKIPKLFILLIFSLIFIILLIYYEESNVGYVVNLYGNYYTKTFYRKIDIAHKQNHLEKIWVIVIVNNAQILSNYNLAQNTLRCYCQLNGYPLEVINTSEMGKENNNCKQKDFYFRRHCILANFLSSHSTDIKFAFFMDADIGVINPNHPLEEFLEGKKDFDFIFYERIFNGEIMAGSYILKNTQFTREFLYYWADYYFKVPNSFHGTDNGAIHSVFLDLFCDNSNENCSQKRRVCSHLWNVSLDFDSLLPFTLCAKYILGARNVFTNSISETKLNSTGKVLLLTDFRHYWARDGWLTGNCWSSRDFLIHGWQSRRLNRQTFAGWNSPFSSQKIQNQRENCSNPMIAFREWPYKNTFIWTDEQIENEIERIIKERNIKHMGILMKEVINRNY</sequence>
<organism evidence="2 3">
    <name type="scientific">Meloidogyne incognita</name>
    <name type="common">Southern root-knot nematode worm</name>
    <name type="synonym">Oxyuris incognita</name>
    <dbReference type="NCBI Taxonomy" id="6306"/>
    <lineage>
        <taxon>Eukaryota</taxon>
        <taxon>Metazoa</taxon>
        <taxon>Ecdysozoa</taxon>
        <taxon>Nematoda</taxon>
        <taxon>Chromadorea</taxon>
        <taxon>Rhabditida</taxon>
        <taxon>Tylenchina</taxon>
        <taxon>Tylenchomorpha</taxon>
        <taxon>Tylenchoidea</taxon>
        <taxon>Meloidogynidae</taxon>
        <taxon>Meloidogyninae</taxon>
        <taxon>Meloidogyne</taxon>
        <taxon>Meloidogyne incognita group</taxon>
    </lineage>
</organism>
<keyword evidence="1" id="KW-0472">Membrane</keyword>
<reference evidence="3" key="1">
    <citation type="submission" date="2022-11" db="UniProtKB">
        <authorList>
            <consortium name="WormBaseParasite"/>
        </authorList>
    </citation>
    <scope>IDENTIFICATION</scope>
</reference>
<proteinExistence type="predicted"/>
<dbReference type="InterPro" id="IPR029044">
    <property type="entry name" value="Nucleotide-diphossugar_trans"/>
</dbReference>
<keyword evidence="1" id="KW-1133">Transmembrane helix</keyword>